<reference evidence="3" key="1">
    <citation type="submission" date="2016-06" db="EMBL/GenBank/DDBJ databases">
        <authorList>
            <person name="Varghese N."/>
            <person name="Submissions Spin"/>
        </authorList>
    </citation>
    <scope>NUCLEOTIDE SEQUENCE [LARGE SCALE GENOMIC DNA]</scope>
    <source>
        <strain evidence="3">DSM 43909</strain>
    </source>
</reference>
<dbReference type="EMBL" id="LT607411">
    <property type="protein sequence ID" value="SCE86486.1"/>
    <property type="molecule type" value="Genomic_DNA"/>
</dbReference>
<dbReference type="Proteomes" id="UP000198242">
    <property type="component" value="Chromosome I"/>
</dbReference>
<keyword evidence="3" id="KW-1185">Reference proteome</keyword>
<evidence type="ECO:0000313" key="3">
    <source>
        <dbReference type="Proteomes" id="UP000198242"/>
    </source>
</evidence>
<sequence length="31" mass="3492">MTDRVRPNTATMQPRMEYEAGSEPIAEPALE</sequence>
<evidence type="ECO:0000313" key="2">
    <source>
        <dbReference type="EMBL" id="SCE86486.1"/>
    </source>
</evidence>
<protein>
    <submittedName>
        <fullName evidence="2">Uncharacterized protein</fullName>
    </submittedName>
</protein>
<dbReference type="AlphaFoldDB" id="A0A1C4VR93"/>
<evidence type="ECO:0000256" key="1">
    <source>
        <dbReference type="SAM" id="MobiDB-lite"/>
    </source>
</evidence>
<organism evidence="2 3">
    <name type="scientific">Micromonospora viridifaciens</name>
    <dbReference type="NCBI Taxonomy" id="1881"/>
    <lineage>
        <taxon>Bacteria</taxon>
        <taxon>Bacillati</taxon>
        <taxon>Actinomycetota</taxon>
        <taxon>Actinomycetes</taxon>
        <taxon>Micromonosporales</taxon>
        <taxon>Micromonosporaceae</taxon>
        <taxon>Micromonospora</taxon>
    </lineage>
</organism>
<proteinExistence type="predicted"/>
<feature type="region of interest" description="Disordered" evidence="1">
    <location>
        <begin position="1"/>
        <end position="31"/>
    </location>
</feature>
<name>A0A1C4VR93_MICVI</name>
<gene>
    <name evidence="2" type="ORF">GA0074695_1708</name>
</gene>
<accession>A0A1C4VR93</accession>